<dbReference type="InterPro" id="IPR037185">
    <property type="entry name" value="EmrE-like"/>
</dbReference>
<evidence type="ECO:0000256" key="4">
    <source>
        <dbReference type="ARBA" id="ARBA00022989"/>
    </source>
</evidence>
<dbReference type="RefSeq" id="WP_090112089.1">
    <property type="nucleotide sequence ID" value="NZ_FNAT01000003.1"/>
</dbReference>
<evidence type="ECO:0000256" key="1">
    <source>
        <dbReference type="ARBA" id="ARBA00004141"/>
    </source>
</evidence>
<feature type="transmembrane region" description="Helical" evidence="6">
    <location>
        <begin position="200"/>
        <end position="222"/>
    </location>
</feature>
<feature type="transmembrane region" description="Helical" evidence="6">
    <location>
        <begin position="113"/>
        <end position="130"/>
    </location>
</feature>
<feature type="transmembrane region" description="Helical" evidence="6">
    <location>
        <begin position="50"/>
        <end position="68"/>
    </location>
</feature>
<feature type="transmembrane region" description="Helical" evidence="6">
    <location>
        <begin position="282"/>
        <end position="300"/>
    </location>
</feature>
<protein>
    <submittedName>
        <fullName evidence="8">Permease of the drug/metabolite transporter (DMT) superfamily</fullName>
    </submittedName>
</protein>
<dbReference type="PANTHER" id="PTHR22911:SF6">
    <property type="entry name" value="SOLUTE CARRIER FAMILY 35 MEMBER G1"/>
    <property type="match status" value="1"/>
</dbReference>
<comment type="similarity">
    <text evidence="2">Belongs to the drug/metabolite transporter (DMT) superfamily. 10 TMS drug/metabolite exporter (DME) (TC 2.A.7.3) family.</text>
</comment>
<evidence type="ECO:0000256" key="2">
    <source>
        <dbReference type="ARBA" id="ARBA00009853"/>
    </source>
</evidence>
<name>A0A1G7EVC6_9RHOB</name>
<dbReference type="PANTHER" id="PTHR22911">
    <property type="entry name" value="ACYL-MALONYL CONDENSING ENZYME-RELATED"/>
    <property type="match status" value="1"/>
</dbReference>
<feature type="domain" description="EamA" evidence="7">
    <location>
        <begin position="19"/>
        <end position="152"/>
    </location>
</feature>
<dbReference type="EMBL" id="FNAT01000003">
    <property type="protein sequence ID" value="SDE67537.1"/>
    <property type="molecule type" value="Genomic_DNA"/>
</dbReference>
<feature type="domain" description="EamA" evidence="7">
    <location>
        <begin position="169"/>
        <end position="299"/>
    </location>
</feature>
<feature type="transmembrane region" description="Helical" evidence="6">
    <location>
        <begin position="89"/>
        <end position="107"/>
    </location>
</feature>
<evidence type="ECO:0000256" key="5">
    <source>
        <dbReference type="ARBA" id="ARBA00023136"/>
    </source>
</evidence>
<evidence type="ECO:0000256" key="6">
    <source>
        <dbReference type="SAM" id="Phobius"/>
    </source>
</evidence>
<reference evidence="9" key="1">
    <citation type="submission" date="2016-10" db="EMBL/GenBank/DDBJ databases">
        <authorList>
            <person name="Varghese N."/>
            <person name="Submissions S."/>
        </authorList>
    </citation>
    <scope>NUCLEOTIDE SEQUENCE [LARGE SCALE GENOMIC DNA]</scope>
    <source>
        <strain evidence="9">DSM 21424</strain>
    </source>
</reference>
<keyword evidence="3 6" id="KW-0812">Transmembrane</keyword>
<dbReference type="Proteomes" id="UP000198922">
    <property type="component" value="Unassembled WGS sequence"/>
</dbReference>
<dbReference type="GO" id="GO:0016020">
    <property type="term" value="C:membrane"/>
    <property type="evidence" value="ECO:0007669"/>
    <property type="project" value="UniProtKB-SubCell"/>
</dbReference>
<dbReference type="Pfam" id="PF00892">
    <property type="entry name" value="EamA"/>
    <property type="match status" value="2"/>
</dbReference>
<gene>
    <name evidence="8" type="ORF">SAMN04488567_2306</name>
</gene>
<feature type="transmembrane region" description="Helical" evidence="6">
    <location>
        <begin position="135"/>
        <end position="156"/>
    </location>
</feature>
<sequence>MPRSASAPATPLVVHQPLRGIALKVASVCVFVAMASIIKATSAEIPPGEAVFFRSFFALPVIVVWLLARGDLRHGLETPNPFGHLWRGLVGTAAMGLGFTALGLLPFPEVTAIGYAAPLMVVILAAMFLGEEVRLFRLSAVGLGLVGVLIVMSPRLSVTEDPLSLSETLGAVVALGGALCAALAQVFVRKLTRTEGTAAIVFWFSVTASALSLLTIPLGWVWPSPTMAVLLVCAGLLGGVGQILLTSSYRFADASLIAPFDYASMLLALGVGYFIFAEVPTWTMLGGAAIIIAAGVLIIWRERKLGIERGRGRKALPPGGS</sequence>
<proteinExistence type="inferred from homology"/>
<evidence type="ECO:0000256" key="3">
    <source>
        <dbReference type="ARBA" id="ARBA00022692"/>
    </source>
</evidence>
<dbReference type="InterPro" id="IPR000620">
    <property type="entry name" value="EamA_dom"/>
</dbReference>
<feature type="transmembrane region" description="Helical" evidence="6">
    <location>
        <begin position="21"/>
        <end position="38"/>
    </location>
</feature>
<keyword evidence="9" id="KW-1185">Reference proteome</keyword>
<feature type="transmembrane region" description="Helical" evidence="6">
    <location>
        <begin position="228"/>
        <end position="245"/>
    </location>
</feature>
<keyword evidence="5 6" id="KW-0472">Membrane</keyword>
<organism evidence="8 9">
    <name type="scientific">Limimaricola pyoseonensis</name>
    <dbReference type="NCBI Taxonomy" id="521013"/>
    <lineage>
        <taxon>Bacteria</taxon>
        <taxon>Pseudomonadati</taxon>
        <taxon>Pseudomonadota</taxon>
        <taxon>Alphaproteobacteria</taxon>
        <taxon>Rhodobacterales</taxon>
        <taxon>Paracoccaceae</taxon>
        <taxon>Limimaricola</taxon>
    </lineage>
</organism>
<feature type="transmembrane region" description="Helical" evidence="6">
    <location>
        <begin position="257"/>
        <end position="276"/>
    </location>
</feature>
<feature type="transmembrane region" description="Helical" evidence="6">
    <location>
        <begin position="168"/>
        <end position="188"/>
    </location>
</feature>
<evidence type="ECO:0000313" key="8">
    <source>
        <dbReference type="EMBL" id="SDE67537.1"/>
    </source>
</evidence>
<keyword evidence="4 6" id="KW-1133">Transmembrane helix</keyword>
<evidence type="ECO:0000313" key="9">
    <source>
        <dbReference type="Proteomes" id="UP000198922"/>
    </source>
</evidence>
<accession>A0A1G7EVC6</accession>
<evidence type="ECO:0000259" key="7">
    <source>
        <dbReference type="Pfam" id="PF00892"/>
    </source>
</evidence>
<comment type="subcellular location">
    <subcellularLocation>
        <location evidence="1">Membrane</location>
        <topology evidence="1">Multi-pass membrane protein</topology>
    </subcellularLocation>
</comment>
<dbReference type="AlphaFoldDB" id="A0A1G7EVC6"/>
<dbReference type="OrthoDB" id="8478503at2"/>
<dbReference type="SUPFAM" id="SSF103481">
    <property type="entry name" value="Multidrug resistance efflux transporter EmrE"/>
    <property type="match status" value="2"/>
</dbReference>